<name>G2NWK3_STRV4</name>
<dbReference type="RefSeq" id="WP_014060432.1">
    <property type="nucleotide sequence ID" value="NC_015957.1"/>
</dbReference>
<evidence type="ECO:0000256" key="1">
    <source>
        <dbReference type="SAM" id="MobiDB-lite"/>
    </source>
</evidence>
<evidence type="ECO:0000313" key="2">
    <source>
        <dbReference type="EMBL" id="AEM86960.1"/>
    </source>
</evidence>
<dbReference type="AlphaFoldDB" id="G2NWK3"/>
<dbReference type="KEGG" id="svl:Strvi_7619"/>
<gene>
    <name evidence="2" type="ORF">Strvi_7619</name>
</gene>
<dbReference type="HOGENOM" id="CLU_3277599_0_0_11"/>
<organism evidence="2 3">
    <name type="scientific">Streptomyces violaceusniger (strain Tu 4113)</name>
    <dbReference type="NCBI Taxonomy" id="653045"/>
    <lineage>
        <taxon>Bacteria</taxon>
        <taxon>Bacillati</taxon>
        <taxon>Actinomycetota</taxon>
        <taxon>Actinomycetes</taxon>
        <taxon>Kitasatosporales</taxon>
        <taxon>Streptomycetaceae</taxon>
        <taxon>Streptomyces</taxon>
        <taxon>Streptomyces violaceusniger group</taxon>
    </lineage>
</organism>
<proteinExistence type="predicted"/>
<feature type="region of interest" description="Disordered" evidence="1">
    <location>
        <begin position="21"/>
        <end position="41"/>
    </location>
</feature>
<evidence type="ECO:0000313" key="3">
    <source>
        <dbReference type="Proteomes" id="UP000008703"/>
    </source>
</evidence>
<accession>G2NWK3</accession>
<dbReference type="EMBL" id="CP002994">
    <property type="protein sequence ID" value="AEM86960.1"/>
    <property type="molecule type" value="Genomic_DNA"/>
</dbReference>
<protein>
    <submittedName>
        <fullName evidence="2">Uncharacterized protein</fullName>
    </submittedName>
</protein>
<reference evidence="2" key="1">
    <citation type="submission" date="2011-08" db="EMBL/GenBank/DDBJ databases">
        <title>Complete sequence of chromosome of Streptomyces violaceusniger Tu 4113.</title>
        <authorList>
            <consortium name="US DOE Joint Genome Institute"/>
            <person name="Lucas S."/>
            <person name="Han J."/>
            <person name="Lapidus A."/>
            <person name="Cheng J.-F."/>
            <person name="Goodwin L."/>
            <person name="Pitluck S."/>
            <person name="Peters L."/>
            <person name="Ivanova N."/>
            <person name="Daligault H."/>
            <person name="Detter J.C."/>
            <person name="Han C."/>
            <person name="Tapia R."/>
            <person name="Land M."/>
            <person name="Hauser L."/>
            <person name="Kyrpides N."/>
            <person name="Ivanova N."/>
            <person name="Pagani I."/>
            <person name="Hagen A."/>
            <person name="Katz L."/>
            <person name="Fiedler H.-P."/>
            <person name="Keasling J."/>
            <person name="Fortman J."/>
            <person name="Woyke T."/>
        </authorList>
    </citation>
    <scope>NUCLEOTIDE SEQUENCE [LARGE SCALE GENOMIC DNA]</scope>
    <source>
        <strain evidence="2">Tu 4113</strain>
    </source>
</reference>
<sequence>MDGVRNGRLRLEYRLETSEKNEAKLKQRTRRERLARQVLPP</sequence>
<keyword evidence="3" id="KW-1185">Reference proteome</keyword>
<dbReference type="Proteomes" id="UP000008703">
    <property type="component" value="Chromosome"/>
</dbReference>